<evidence type="ECO:0000313" key="16">
    <source>
        <dbReference type="Proteomes" id="UP000002358"/>
    </source>
</evidence>
<dbReference type="Gene3D" id="2.170.300.10">
    <property type="entry name" value="Tie2 ligand-binding domain superfamily"/>
    <property type="match status" value="1"/>
</dbReference>
<dbReference type="Proteomes" id="UP000002358">
    <property type="component" value="Chromosome 5"/>
</dbReference>
<evidence type="ECO:0000256" key="4">
    <source>
        <dbReference type="ARBA" id="ARBA00022692"/>
    </source>
</evidence>
<dbReference type="CTD" id="318930"/>
<dbReference type="PROSITE" id="PS00022">
    <property type="entry name" value="EGF_1"/>
    <property type="match status" value="1"/>
</dbReference>
<dbReference type="InterPro" id="IPR011489">
    <property type="entry name" value="EMI_domain"/>
</dbReference>
<dbReference type="EnsemblMetazoa" id="XM_031932614">
    <property type="protein sequence ID" value="XP_031788474"/>
    <property type="gene ID" value="LOC100677904"/>
</dbReference>
<evidence type="ECO:0000256" key="5">
    <source>
        <dbReference type="ARBA" id="ARBA00022729"/>
    </source>
</evidence>
<dbReference type="InParanoid" id="A0A7M7QKY9"/>
<evidence type="ECO:0000256" key="3">
    <source>
        <dbReference type="ARBA" id="ARBA00022536"/>
    </source>
</evidence>
<evidence type="ECO:0000256" key="1">
    <source>
        <dbReference type="ARBA" id="ARBA00004162"/>
    </source>
</evidence>
<dbReference type="RefSeq" id="XP_031788475.1">
    <property type="nucleotide sequence ID" value="XM_031932615.1"/>
</dbReference>
<keyword evidence="5 13" id="KW-0732">Signal</keyword>
<keyword evidence="3" id="KW-0245">EGF-like domain</keyword>
<proteinExistence type="inferred from homology"/>
<protein>
    <recommendedName>
        <fullName evidence="14">EMI domain-containing protein</fullName>
    </recommendedName>
</protein>
<name>A0A7M7QKY9_NASVI</name>
<dbReference type="EnsemblMetazoa" id="XM_031932615">
    <property type="protein sequence ID" value="XP_031788475"/>
    <property type="gene ID" value="LOC100677904"/>
</dbReference>
<dbReference type="CDD" id="cd00055">
    <property type="entry name" value="EGF_Lam"/>
    <property type="match status" value="1"/>
</dbReference>
<dbReference type="SMART" id="SM00181">
    <property type="entry name" value="EGF"/>
    <property type="match status" value="2"/>
</dbReference>
<evidence type="ECO:0000256" key="12">
    <source>
        <dbReference type="SAM" id="Phobius"/>
    </source>
</evidence>
<dbReference type="GeneID" id="100677904"/>
<keyword evidence="16" id="KW-1185">Reference proteome</keyword>
<comment type="similarity">
    <text evidence="10">Belongs to the MEGF family.</text>
</comment>
<dbReference type="InterPro" id="IPR042635">
    <property type="entry name" value="MEGF10/SREC1/2-like"/>
</dbReference>
<accession>A0A7M7QKY9</accession>
<dbReference type="InterPro" id="IPR000742">
    <property type="entry name" value="EGF"/>
</dbReference>
<keyword evidence="7 12" id="KW-1133">Transmembrane helix</keyword>
<keyword evidence="4 12" id="KW-0812">Transmembrane</keyword>
<dbReference type="InterPro" id="IPR057138">
    <property type="entry name" value="EGF_PEAR1L-like"/>
</dbReference>
<dbReference type="GO" id="GO:0005044">
    <property type="term" value="F:scavenger receptor activity"/>
    <property type="evidence" value="ECO:0007669"/>
    <property type="project" value="InterPro"/>
</dbReference>
<evidence type="ECO:0000313" key="15">
    <source>
        <dbReference type="EnsemblMetazoa" id="XP_031788473"/>
    </source>
</evidence>
<dbReference type="PROSITE" id="PS51041">
    <property type="entry name" value="EMI"/>
    <property type="match status" value="1"/>
</dbReference>
<dbReference type="GO" id="GO:0048513">
    <property type="term" value="P:animal organ development"/>
    <property type="evidence" value="ECO:0007669"/>
    <property type="project" value="UniProtKB-ARBA"/>
</dbReference>
<reference evidence="15" key="1">
    <citation type="submission" date="2021-01" db="UniProtKB">
        <authorList>
            <consortium name="EnsemblMetazoa"/>
        </authorList>
    </citation>
    <scope>IDENTIFICATION</scope>
</reference>
<dbReference type="Pfam" id="PF23301">
    <property type="entry name" value="EGF_PEAR1L"/>
    <property type="match status" value="1"/>
</dbReference>
<dbReference type="OrthoDB" id="18487at2759"/>
<dbReference type="EnsemblMetazoa" id="XM_032600339">
    <property type="protein sequence ID" value="XP_032456230"/>
    <property type="gene ID" value="LOC100677904"/>
</dbReference>
<dbReference type="Pfam" id="PF07546">
    <property type="entry name" value="EMI"/>
    <property type="match status" value="1"/>
</dbReference>
<keyword evidence="8 12" id="KW-0472">Membrane</keyword>
<feature type="signal peptide" evidence="13">
    <location>
        <begin position="1"/>
        <end position="21"/>
    </location>
</feature>
<dbReference type="GO" id="GO:0048731">
    <property type="term" value="P:system development"/>
    <property type="evidence" value="ECO:0007669"/>
    <property type="project" value="UniProtKB-ARBA"/>
</dbReference>
<organism evidence="15 16">
    <name type="scientific">Nasonia vitripennis</name>
    <name type="common">Parasitic wasp</name>
    <dbReference type="NCBI Taxonomy" id="7425"/>
    <lineage>
        <taxon>Eukaryota</taxon>
        <taxon>Metazoa</taxon>
        <taxon>Ecdysozoa</taxon>
        <taxon>Arthropoda</taxon>
        <taxon>Hexapoda</taxon>
        <taxon>Insecta</taxon>
        <taxon>Pterygota</taxon>
        <taxon>Neoptera</taxon>
        <taxon>Endopterygota</taxon>
        <taxon>Hymenoptera</taxon>
        <taxon>Apocrita</taxon>
        <taxon>Proctotrupomorpha</taxon>
        <taxon>Chalcidoidea</taxon>
        <taxon>Pteromalidae</taxon>
        <taxon>Pteromalinae</taxon>
        <taxon>Nasonia</taxon>
    </lineage>
</organism>
<evidence type="ECO:0000256" key="2">
    <source>
        <dbReference type="ARBA" id="ARBA00022475"/>
    </source>
</evidence>
<feature type="domain" description="EMI" evidence="14">
    <location>
        <begin position="24"/>
        <end position="107"/>
    </location>
</feature>
<evidence type="ECO:0000256" key="8">
    <source>
        <dbReference type="ARBA" id="ARBA00023136"/>
    </source>
</evidence>
<evidence type="ECO:0000259" key="14">
    <source>
        <dbReference type="PROSITE" id="PS51041"/>
    </source>
</evidence>
<dbReference type="EnsemblMetazoa" id="XM_031932613">
    <property type="protein sequence ID" value="XP_031788473"/>
    <property type="gene ID" value="LOC100677904"/>
</dbReference>
<dbReference type="AlphaFoldDB" id="A0A7M7QKY9"/>
<dbReference type="RefSeq" id="XP_032456230.1">
    <property type="nucleotide sequence ID" value="XM_032600339.1"/>
</dbReference>
<dbReference type="RefSeq" id="XP_031788474.1">
    <property type="nucleotide sequence ID" value="XM_031932614.1"/>
</dbReference>
<keyword evidence="6" id="KW-0677">Repeat</keyword>
<evidence type="ECO:0000256" key="9">
    <source>
        <dbReference type="ARBA" id="ARBA00023157"/>
    </source>
</evidence>
<dbReference type="RefSeq" id="XP_031788473.1">
    <property type="nucleotide sequence ID" value="XM_031932613.1"/>
</dbReference>
<dbReference type="RefSeq" id="XP_031788476.1">
    <property type="nucleotide sequence ID" value="XM_031932616.1"/>
</dbReference>
<comment type="subcellular location">
    <subcellularLocation>
        <location evidence="1">Cell membrane</location>
        <topology evidence="1">Single-pass membrane protein</topology>
    </subcellularLocation>
</comment>
<evidence type="ECO:0000256" key="10">
    <source>
        <dbReference type="ARBA" id="ARBA00038377"/>
    </source>
</evidence>
<evidence type="ECO:0000256" key="6">
    <source>
        <dbReference type="ARBA" id="ARBA00022737"/>
    </source>
</evidence>
<dbReference type="KEGG" id="nvi:100677904"/>
<dbReference type="FunFam" id="2.170.300.10:FF:000041">
    <property type="entry name" value="Tyrosine protein kinase receptor tie-1, putative"/>
    <property type="match status" value="1"/>
</dbReference>
<evidence type="ECO:0000256" key="11">
    <source>
        <dbReference type="SAM" id="MobiDB-lite"/>
    </source>
</evidence>
<dbReference type="SMART" id="SM00180">
    <property type="entry name" value="EGF_Lam"/>
    <property type="match status" value="1"/>
</dbReference>
<keyword evidence="9" id="KW-1015">Disulfide bond</keyword>
<feature type="chain" id="PRO_5033597412" description="EMI domain-containing protein" evidence="13">
    <location>
        <begin position="22"/>
        <end position="554"/>
    </location>
</feature>
<feature type="transmembrane region" description="Helical" evidence="12">
    <location>
        <begin position="389"/>
        <end position="412"/>
    </location>
</feature>
<dbReference type="PANTHER" id="PTHR24043:SF8">
    <property type="entry name" value="EGF-LIKE DOMAIN-CONTAINING PROTEIN"/>
    <property type="match status" value="1"/>
</dbReference>
<evidence type="ECO:0000256" key="7">
    <source>
        <dbReference type="ARBA" id="ARBA00022989"/>
    </source>
</evidence>
<dbReference type="PANTHER" id="PTHR24043">
    <property type="entry name" value="SCAVENGER RECEPTOR CLASS F"/>
    <property type="match status" value="1"/>
</dbReference>
<feature type="region of interest" description="Disordered" evidence="11">
    <location>
        <begin position="280"/>
        <end position="348"/>
    </location>
</feature>
<dbReference type="EnsemblMetazoa" id="XM_031932616">
    <property type="protein sequence ID" value="XP_031788476"/>
    <property type="gene ID" value="LOC100677904"/>
</dbReference>
<evidence type="ECO:0000256" key="13">
    <source>
        <dbReference type="SAM" id="SignalP"/>
    </source>
</evidence>
<sequence>MRGLVIFAATLAALALQPASALTGEHVCHRVENYTVTSREQYVEPVEIHTLAWCLQIPPRCPQTRTELRERWRMKTEVKFKSVPVCCEGYAIQEPVGNGSAEAKCVPHCKRCRSGVCIAPNECACDPGFQGQDCASECPQGTWGPSCKNECNCLREVACNTVSGKCECPAGWMGSRCENKCPEGHWGAGCNSICLCENQLARCHHETGECSESASSVSDPFEASGIAANLVPAASTAKTADTDYVDIVDFDKEDALLSRVTEQVPVIPDDNLDPIIERNSVNVEPAMLPESKKPPTTEGISTKTIEEKPRRTTPVLATSPLPPQPGPTVSIEGNQLSQPDDAERSKSAGFDFDERHTNFRVIVSPKTEYVKNTHKADDGSPMSGIPIDVATMIVVGAIVSIGLTAVAALMIFHVRSRLLKAALSIYSQEKVERQQFPEKDSVVSATTAAGKGLDVTIGTLPRTMTRVNPVYNAGPEAAVLTFDERPAEYANGTVTIGIRLSSNLRDLLESHYDRPAACSHRNVPAGGFAPGDADVEHVYDEIPLSAPFYFAKDT</sequence>
<dbReference type="GO" id="GO:0005886">
    <property type="term" value="C:plasma membrane"/>
    <property type="evidence" value="ECO:0007669"/>
    <property type="project" value="UniProtKB-SubCell"/>
</dbReference>
<keyword evidence="2" id="KW-1003">Cell membrane</keyword>
<dbReference type="InterPro" id="IPR002049">
    <property type="entry name" value="LE_dom"/>
</dbReference>